<dbReference type="Proteomes" id="UP000037146">
    <property type="component" value="Unassembled WGS sequence"/>
</dbReference>
<protein>
    <submittedName>
        <fullName evidence="1">Uncharacterized protein</fullName>
    </submittedName>
</protein>
<reference evidence="2" key="1">
    <citation type="submission" date="2015-07" db="EMBL/GenBank/DDBJ databases">
        <title>Genome sequencing project for genomic taxonomy and phylogenomics of Bacillus-like bacteria.</title>
        <authorList>
            <person name="Liu B."/>
            <person name="Wang J."/>
            <person name="Zhu Y."/>
            <person name="Liu G."/>
            <person name="Chen Q."/>
            <person name="Chen Z."/>
            <person name="Lan J."/>
            <person name="Che J."/>
            <person name="Ge C."/>
            <person name="Shi H."/>
            <person name="Pan Z."/>
            <person name="Liu X."/>
        </authorList>
    </citation>
    <scope>NUCLEOTIDE SEQUENCE [LARGE SCALE GENOMIC DNA]</scope>
    <source>
        <strain evidence="2">FJAT-27997</strain>
    </source>
</reference>
<accession>A0A0K9GWA8</accession>
<gene>
    <name evidence="1" type="ORF">AC625_14280</name>
</gene>
<name>A0A0K9GWA8_9BACI</name>
<dbReference type="PATRIC" id="fig|1679170.3.peg.3257"/>
<comment type="caution">
    <text evidence="1">The sequence shown here is derived from an EMBL/GenBank/DDBJ whole genome shotgun (WGS) entry which is preliminary data.</text>
</comment>
<evidence type="ECO:0000313" key="2">
    <source>
        <dbReference type="Proteomes" id="UP000037146"/>
    </source>
</evidence>
<evidence type="ECO:0000313" key="1">
    <source>
        <dbReference type="EMBL" id="KMY50527.1"/>
    </source>
</evidence>
<sequence length="60" mass="7334">MVTPFEMAFFICNKSKVKWKQLTTSFISCKNKYKCVFKKRRIKRAEKFCERSFQTFHVTQ</sequence>
<keyword evidence="2" id="KW-1185">Reference proteome</keyword>
<organism evidence="1 2">
    <name type="scientific">Peribacillus loiseleuriae</name>
    <dbReference type="NCBI Taxonomy" id="1679170"/>
    <lineage>
        <taxon>Bacteria</taxon>
        <taxon>Bacillati</taxon>
        <taxon>Bacillota</taxon>
        <taxon>Bacilli</taxon>
        <taxon>Bacillales</taxon>
        <taxon>Bacillaceae</taxon>
        <taxon>Peribacillus</taxon>
    </lineage>
</organism>
<dbReference type="AlphaFoldDB" id="A0A0K9GWA8"/>
<dbReference type="EMBL" id="LFZW01000001">
    <property type="protein sequence ID" value="KMY50527.1"/>
    <property type="molecule type" value="Genomic_DNA"/>
</dbReference>
<proteinExistence type="predicted"/>